<dbReference type="PROSITE" id="PS50045">
    <property type="entry name" value="SIGMA54_INTERACT_4"/>
    <property type="match status" value="1"/>
</dbReference>
<dbReference type="FunFam" id="3.40.50.300:FF:000006">
    <property type="entry name" value="DNA-binding transcriptional regulator NtrC"/>
    <property type="match status" value="1"/>
</dbReference>
<dbReference type="GO" id="GO:0000160">
    <property type="term" value="P:phosphorelay signal transduction system"/>
    <property type="evidence" value="ECO:0007669"/>
    <property type="project" value="InterPro"/>
</dbReference>
<dbReference type="SMART" id="SM00448">
    <property type="entry name" value="REC"/>
    <property type="match status" value="1"/>
</dbReference>
<dbReference type="InterPro" id="IPR058031">
    <property type="entry name" value="AAA_lid_NorR"/>
</dbReference>
<dbReference type="Proteomes" id="UP000321513">
    <property type="component" value="Unassembled WGS sequence"/>
</dbReference>
<evidence type="ECO:0000313" key="6">
    <source>
        <dbReference type="EMBL" id="GEO09194.1"/>
    </source>
</evidence>
<dbReference type="InterPro" id="IPR011006">
    <property type="entry name" value="CheY-like_superfamily"/>
</dbReference>
<dbReference type="InterPro" id="IPR025943">
    <property type="entry name" value="Sigma_54_int_dom_ATP-bd_2"/>
</dbReference>
<dbReference type="InterPro" id="IPR001789">
    <property type="entry name" value="Sig_transdc_resp-reg_receiver"/>
</dbReference>
<keyword evidence="7" id="KW-1185">Reference proteome</keyword>
<comment type="caution">
    <text evidence="6">The sequence shown here is derived from an EMBL/GenBank/DDBJ whole genome shotgun (WGS) entry which is preliminary data.</text>
</comment>
<keyword evidence="1" id="KW-0547">Nucleotide-binding</keyword>
<dbReference type="PANTHER" id="PTHR32071:SF121">
    <property type="entry name" value="SIGMA L-DEPENDENT TRANSCRIPTIONAL REGULATOR YQIR-RELATED"/>
    <property type="match status" value="1"/>
</dbReference>
<accession>A0A512BB36</accession>
<dbReference type="InterPro" id="IPR002078">
    <property type="entry name" value="Sigma_54_int"/>
</dbReference>
<dbReference type="RefSeq" id="WP_147203319.1">
    <property type="nucleotide sequence ID" value="NZ_BJYT01000005.1"/>
</dbReference>
<dbReference type="InterPro" id="IPR009057">
    <property type="entry name" value="Homeodomain-like_sf"/>
</dbReference>
<reference evidence="6 7" key="1">
    <citation type="submission" date="2019-07" db="EMBL/GenBank/DDBJ databases">
        <title>Whole genome shotgun sequence of Segetibacter aerophilus NBRC 106135.</title>
        <authorList>
            <person name="Hosoyama A."/>
            <person name="Uohara A."/>
            <person name="Ohji S."/>
            <person name="Ichikawa N."/>
        </authorList>
    </citation>
    <scope>NUCLEOTIDE SEQUENCE [LARGE SCALE GENOMIC DNA]</scope>
    <source>
        <strain evidence="6 7">NBRC 106135</strain>
    </source>
</reference>
<evidence type="ECO:0000259" key="4">
    <source>
        <dbReference type="PROSITE" id="PS50045"/>
    </source>
</evidence>
<dbReference type="Gene3D" id="3.40.50.2300">
    <property type="match status" value="1"/>
</dbReference>
<proteinExistence type="predicted"/>
<keyword evidence="2" id="KW-0067">ATP-binding</keyword>
<dbReference type="Pfam" id="PF25601">
    <property type="entry name" value="AAA_lid_14"/>
    <property type="match status" value="1"/>
</dbReference>
<feature type="modified residue" description="4-aspartylphosphate" evidence="3">
    <location>
        <position position="57"/>
    </location>
</feature>
<organism evidence="6 7">
    <name type="scientific">Segetibacter aerophilus</name>
    <dbReference type="NCBI Taxonomy" id="670293"/>
    <lineage>
        <taxon>Bacteria</taxon>
        <taxon>Pseudomonadati</taxon>
        <taxon>Bacteroidota</taxon>
        <taxon>Chitinophagia</taxon>
        <taxon>Chitinophagales</taxon>
        <taxon>Chitinophagaceae</taxon>
        <taxon>Segetibacter</taxon>
    </lineage>
</organism>
<keyword evidence="3" id="KW-0597">Phosphoprotein</keyword>
<feature type="domain" description="Sigma-54 factor interaction" evidence="4">
    <location>
        <begin position="149"/>
        <end position="378"/>
    </location>
</feature>
<dbReference type="PROSITE" id="PS50110">
    <property type="entry name" value="RESPONSE_REGULATORY"/>
    <property type="match status" value="1"/>
</dbReference>
<name>A0A512BB36_9BACT</name>
<dbReference type="SUPFAM" id="SSF52540">
    <property type="entry name" value="P-loop containing nucleoside triphosphate hydrolases"/>
    <property type="match status" value="1"/>
</dbReference>
<dbReference type="OrthoDB" id="9767106at2"/>
<dbReference type="Pfam" id="PF00072">
    <property type="entry name" value="Response_reg"/>
    <property type="match status" value="1"/>
</dbReference>
<dbReference type="PANTHER" id="PTHR32071">
    <property type="entry name" value="TRANSCRIPTIONAL REGULATORY PROTEIN"/>
    <property type="match status" value="1"/>
</dbReference>
<evidence type="ECO:0000313" key="7">
    <source>
        <dbReference type="Proteomes" id="UP000321513"/>
    </source>
</evidence>
<dbReference type="Gene3D" id="1.10.8.60">
    <property type="match status" value="1"/>
</dbReference>
<evidence type="ECO:0000256" key="1">
    <source>
        <dbReference type="ARBA" id="ARBA00022741"/>
    </source>
</evidence>
<dbReference type="CDD" id="cd00009">
    <property type="entry name" value="AAA"/>
    <property type="match status" value="1"/>
</dbReference>
<gene>
    <name evidence="6" type="ORF">SAE01_16900</name>
</gene>
<dbReference type="GO" id="GO:0006355">
    <property type="term" value="P:regulation of DNA-templated transcription"/>
    <property type="evidence" value="ECO:0007669"/>
    <property type="project" value="InterPro"/>
</dbReference>
<dbReference type="EMBL" id="BJYT01000005">
    <property type="protein sequence ID" value="GEO09194.1"/>
    <property type="molecule type" value="Genomic_DNA"/>
</dbReference>
<evidence type="ECO:0000259" key="5">
    <source>
        <dbReference type="PROSITE" id="PS50110"/>
    </source>
</evidence>
<dbReference type="SUPFAM" id="SSF52172">
    <property type="entry name" value="CheY-like"/>
    <property type="match status" value="1"/>
</dbReference>
<dbReference type="InterPro" id="IPR027417">
    <property type="entry name" value="P-loop_NTPase"/>
</dbReference>
<protein>
    <submittedName>
        <fullName evidence="6">Acetoacetate metabolism regulatory protein AtoC</fullName>
    </submittedName>
</protein>
<dbReference type="Gene3D" id="3.40.50.300">
    <property type="entry name" value="P-loop containing nucleotide triphosphate hydrolases"/>
    <property type="match status" value="1"/>
</dbReference>
<dbReference type="AlphaFoldDB" id="A0A512BB36"/>
<evidence type="ECO:0000256" key="3">
    <source>
        <dbReference type="PROSITE-ProRule" id="PRU00169"/>
    </source>
</evidence>
<dbReference type="SMART" id="SM00382">
    <property type="entry name" value="AAA"/>
    <property type="match status" value="1"/>
</dbReference>
<dbReference type="Pfam" id="PF00158">
    <property type="entry name" value="Sigma54_activat"/>
    <property type="match status" value="1"/>
</dbReference>
<feature type="domain" description="Response regulatory" evidence="5">
    <location>
        <begin position="8"/>
        <end position="122"/>
    </location>
</feature>
<dbReference type="InterPro" id="IPR003593">
    <property type="entry name" value="AAA+_ATPase"/>
</dbReference>
<dbReference type="CDD" id="cd00156">
    <property type="entry name" value="REC"/>
    <property type="match status" value="1"/>
</dbReference>
<evidence type="ECO:0000256" key="2">
    <source>
        <dbReference type="ARBA" id="ARBA00022840"/>
    </source>
</evidence>
<dbReference type="PROSITE" id="PS00676">
    <property type="entry name" value="SIGMA54_INTERACT_2"/>
    <property type="match status" value="1"/>
</dbReference>
<dbReference type="SUPFAM" id="SSF46689">
    <property type="entry name" value="Homeodomain-like"/>
    <property type="match status" value="1"/>
</dbReference>
<dbReference type="GO" id="GO:0005524">
    <property type="term" value="F:ATP binding"/>
    <property type="evidence" value="ECO:0007669"/>
    <property type="project" value="UniProtKB-KW"/>
</dbReference>
<sequence length="464" mass="53302">MKNQKTFKVFIVEDDLWYSSMLEYYLSLNPDYVIQKFDTAKSFLSRLHEKPDVVTLDYSLPDMNGDKLLKQIKDTSPDTKVIIISGQENVKVALDLLKKGANDYIVKDEDAKDKLWNTIINLRENIELKQEIETLKEEVTRKYDFSNAIIGSSPVIQRVFSMMEKAARTNITVSVTGETGTGKELVAKSIHYNSPRKNLAFVAVNLAAIPRDLLESELFGHEKGAFTGAIARRIGKFEEASKGTLFLDEIGEMDINMQAKLLRALQEKEIVRVGSNEVVKIDVRIIVATHRNLLEMVKNGTFREDLYYRILGLPIHLPPLRERENDVLIIAKHFMDNFCKENTLPRKNLSTDAKKKLMGHAFPGNVRELKSVIDLACVMAEEKEIEAEHLNVVSQNMISDFMLKEITLKEFTIKFIQFYLDKYNYDVLKVARKLDVGKSTIYRMIQNKEVFVNKKYSFEASFMN</sequence>